<gene>
    <name evidence="8" type="ORF">MIZ01_1397</name>
</gene>
<dbReference type="Gene3D" id="3.30.1490.20">
    <property type="entry name" value="ATP-grasp fold, A domain"/>
    <property type="match status" value="1"/>
</dbReference>
<dbReference type="InterPro" id="IPR013815">
    <property type="entry name" value="ATP_grasp_subdomain_1"/>
</dbReference>
<dbReference type="Pfam" id="PF13380">
    <property type="entry name" value="CoA_binding_2"/>
    <property type="match status" value="1"/>
</dbReference>
<dbReference type="PROSITE" id="PS50975">
    <property type="entry name" value="ATP_GRASP"/>
    <property type="match status" value="1"/>
</dbReference>
<dbReference type="GO" id="GO:0016747">
    <property type="term" value="F:acyltransferase activity, transferring groups other than amino-acyl groups"/>
    <property type="evidence" value="ECO:0007669"/>
    <property type="project" value="InterPro"/>
</dbReference>
<dbReference type="InterPro" id="IPR051538">
    <property type="entry name" value="Acyl-CoA_Synth/Transferase"/>
</dbReference>
<keyword evidence="3 5" id="KW-0067">ATP-binding</keyword>
<feature type="domain" description="N-acetyltransferase" evidence="7">
    <location>
        <begin position="739"/>
        <end position="893"/>
    </location>
</feature>
<dbReference type="SUPFAM" id="SSF52210">
    <property type="entry name" value="Succinyl-CoA synthetase domains"/>
    <property type="match status" value="2"/>
</dbReference>
<name>A0AAN2BZ16_9PROT</name>
<sequence length="894" mass="97179">MGKHYLNPLFAPKSVAVFGASDRPDSVGQIVFQNMLQGGFKGALYPINSKHPEVQGQRAYASIGEIAQPVELVVIATPPASVPRIIEDCGLHGVKAAVIITAGFGEIGPEGAALERQLLETAQRYNIRLIGPNCLGIMRPSIGLNATFNKGSANIGNIALISQSGALCTAILDWATLNDVGFSSVVSMGSSTDVDFGEILDYMVSDPNTHSILMYIEGIRNARSFMSALRAAARIKPVILVKVGRHPAGSKAAMSHTASLVGSDDVFDAAIRRVGVVRVQTVTQLFTAARALSCGFRPVGNRLAIVTNGGGPAVMAADRAADLGLSMATLSDSTVEYLNQHLPSNWPHCNPVDIIGDAQADRYYHAVKACLDDENVDGVLVILTPQAMTKPLESAQVLIDLANTDTHNKPLLTCWMGETQVLESRKAFTLAHRPHFRTPEPAVEVFSHLYAYYHNQKLLMQMPGPLSHHIEPDVESARLIIEGAMLEHRKVLNEMESKALLAAFNIPVARTMVAHSPGEALLIAQQLGFPVAMKINSPDITHKSDSGGVVLNLENAHEVRAAYQHILDNVQHNRPNAKMDGISIEPMVVKPNGRELMIGVTTDPIFGPVITFGAGGTTVEIMGDRAVALPPLNRFLVKDLIQSTHISRMLGDFRNMLPANIDALEDVLLRVSEMVCELPLLREMDINPLILDEKGALAADARVVVEYRQPSADRYAHMAIYPYPTHLVSQWQLADGTDITIRPIRPEDAALVKRFVHDLSEESKYFRFMNSVQELTEDMLARLTQLDYSREMALIAVVDEAGVEVEIGVARYAINPDGNTCEFALVIADNMAGKGLGQKLMVSLMEAARSKGLSTIEGEVLNNNHRMLKLMTRLGFAIKSSEDDPAVMKVTKPL</sequence>
<evidence type="ECO:0000256" key="4">
    <source>
        <dbReference type="ARBA" id="ARBA00060888"/>
    </source>
</evidence>
<keyword evidence="1" id="KW-0436">Ligase</keyword>
<dbReference type="SUPFAM" id="SSF55729">
    <property type="entry name" value="Acyl-CoA N-acyltransferases (Nat)"/>
    <property type="match status" value="1"/>
</dbReference>
<dbReference type="Gene3D" id="3.40.50.261">
    <property type="entry name" value="Succinyl-CoA synthetase domains"/>
    <property type="match status" value="2"/>
</dbReference>
<dbReference type="Gene3D" id="3.30.470.20">
    <property type="entry name" value="ATP-grasp fold, B domain"/>
    <property type="match status" value="1"/>
</dbReference>
<dbReference type="GO" id="GO:0005524">
    <property type="term" value="F:ATP binding"/>
    <property type="evidence" value="ECO:0007669"/>
    <property type="project" value="UniProtKB-UniRule"/>
</dbReference>
<dbReference type="RefSeq" id="WP_237246176.1">
    <property type="nucleotide sequence ID" value="NZ_AP023423.1"/>
</dbReference>
<dbReference type="Gene3D" id="3.40.630.30">
    <property type="match status" value="1"/>
</dbReference>
<dbReference type="EMBL" id="AP023423">
    <property type="protein sequence ID" value="BCK87606.1"/>
    <property type="molecule type" value="Genomic_DNA"/>
</dbReference>
<dbReference type="Pfam" id="PF13549">
    <property type="entry name" value="ATP-grasp_5"/>
    <property type="match status" value="1"/>
</dbReference>
<dbReference type="InterPro" id="IPR043938">
    <property type="entry name" value="Ligase_CoA_dom"/>
</dbReference>
<dbReference type="GO" id="GO:0046872">
    <property type="term" value="F:metal ion binding"/>
    <property type="evidence" value="ECO:0007669"/>
    <property type="project" value="InterPro"/>
</dbReference>
<dbReference type="InterPro" id="IPR000182">
    <property type="entry name" value="GNAT_dom"/>
</dbReference>
<dbReference type="InterPro" id="IPR011761">
    <property type="entry name" value="ATP-grasp"/>
</dbReference>
<evidence type="ECO:0000259" key="7">
    <source>
        <dbReference type="PROSITE" id="PS51186"/>
    </source>
</evidence>
<dbReference type="SUPFAM" id="SSF56059">
    <property type="entry name" value="Glutathione synthetase ATP-binding domain-like"/>
    <property type="match status" value="1"/>
</dbReference>
<dbReference type="AlphaFoldDB" id="A0AAN2BZ16"/>
<dbReference type="Gene3D" id="3.40.50.720">
    <property type="entry name" value="NAD(P)-binding Rossmann-like Domain"/>
    <property type="match status" value="1"/>
</dbReference>
<keyword evidence="2 5" id="KW-0547">Nucleotide-binding</keyword>
<dbReference type="PANTHER" id="PTHR43334:SF1">
    <property type="entry name" value="3-HYDROXYPROPIONATE--COA LIGASE [ADP-FORMING]"/>
    <property type="match status" value="1"/>
</dbReference>
<evidence type="ECO:0000256" key="1">
    <source>
        <dbReference type="ARBA" id="ARBA00022598"/>
    </source>
</evidence>
<dbReference type="Pfam" id="PF13302">
    <property type="entry name" value="Acetyltransf_3"/>
    <property type="match status" value="1"/>
</dbReference>
<dbReference type="Pfam" id="PF13607">
    <property type="entry name" value="Succ_CoA_lig"/>
    <property type="match status" value="1"/>
</dbReference>
<feature type="domain" description="ATP-grasp" evidence="6">
    <location>
        <begin position="498"/>
        <end position="534"/>
    </location>
</feature>
<dbReference type="SUPFAM" id="SSF51735">
    <property type="entry name" value="NAD(P)-binding Rossmann-fold domains"/>
    <property type="match status" value="1"/>
</dbReference>
<evidence type="ECO:0000256" key="5">
    <source>
        <dbReference type="PROSITE-ProRule" id="PRU00409"/>
    </source>
</evidence>
<dbReference type="InterPro" id="IPR016102">
    <property type="entry name" value="Succinyl-CoA_synth-like"/>
</dbReference>
<evidence type="ECO:0000256" key="3">
    <source>
        <dbReference type="ARBA" id="ARBA00022840"/>
    </source>
</evidence>
<dbReference type="KEGG" id="seme:MIZ01_1397"/>
<evidence type="ECO:0000313" key="8">
    <source>
        <dbReference type="EMBL" id="BCK87606.1"/>
    </source>
</evidence>
<dbReference type="InterPro" id="IPR036291">
    <property type="entry name" value="NAD(P)-bd_dom_sf"/>
</dbReference>
<proteinExistence type="inferred from homology"/>
<keyword evidence="9" id="KW-1185">Reference proteome</keyword>
<dbReference type="PANTHER" id="PTHR43334">
    <property type="entry name" value="ACETATE--COA LIGASE [ADP-FORMING]"/>
    <property type="match status" value="1"/>
</dbReference>
<dbReference type="InterPro" id="IPR032875">
    <property type="entry name" value="Succ_CoA_lig_flav_dom"/>
</dbReference>
<dbReference type="InterPro" id="IPR016181">
    <property type="entry name" value="Acyl_CoA_acyltransferase"/>
</dbReference>
<dbReference type="SMART" id="SM00881">
    <property type="entry name" value="CoA_binding"/>
    <property type="match status" value="1"/>
</dbReference>
<organism evidence="8 9">
    <name type="scientific">Sideroxyarcus emersonii</name>
    <dbReference type="NCBI Taxonomy" id="2764705"/>
    <lineage>
        <taxon>Bacteria</taxon>
        <taxon>Pseudomonadati</taxon>
        <taxon>Pseudomonadota</taxon>
        <taxon>Betaproteobacteria</taxon>
        <taxon>Nitrosomonadales</taxon>
        <taxon>Gallionellaceae</taxon>
        <taxon>Sideroxyarcus</taxon>
    </lineage>
</organism>
<comment type="similarity">
    <text evidence="4">In the N-terminal section; belongs to the acetate CoA ligase alpha subunit family.</text>
</comment>
<dbReference type="InterPro" id="IPR003781">
    <property type="entry name" value="CoA-bd"/>
</dbReference>
<dbReference type="Proteomes" id="UP001320326">
    <property type="component" value="Chromosome"/>
</dbReference>
<evidence type="ECO:0000259" key="6">
    <source>
        <dbReference type="PROSITE" id="PS50975"/>
    </source>
</evidence>
<dbReference type="Pfam" id="PF19045">
    <property type="entry name" value="Ligase_CoA_2"/>
    <property type="match status" value="1"/>
</dbReference>
<protein>
    <submittedName>
        <fullName evidence="8">Protein lysine acetyltransferase Pat</fullName>
    </submittedName>
</protein>
<evidence type="ECO:0000313" key="9">
    <source>
        <dbReference type="Proteomes" id="UP001320326"/>
    </source>
</evidence>
<dbReference type="PROSITE" id="PS51186">
    <property type="entry name" value="GNAT"/>
    <property type="match status" value="1"/>
</dbReference>
<dbReference type="GO" id="GO:0043758">
    <property type="term" value="F:acetate-CoA ligase (ADP-forming) activity"/>
    <property type="evidence" value="ECO:0007669"/>
    <property type="project" value="InterPro"/>
</dbReference>
<evidence type="ECO:0000256" key="2">
    <source>
        <dbReference type="ARBA" id="ARBA00022741"/>
    </source>
</evidence>
<dbReference type="FunFam" id="3.30.1490.20:FF:000020">
    <property type="entry name" value="Protein lysine acetyltransferase"/>
    <property type="match status" value="1"/>
</dbReference>
<reference evidence="8 9" key="1">
    <citation type="journal article" date="2022" name="Int. J. Syst. Evol. Microbiol.">
        <title>&lt;i&gt;Sideroxyarcus emersonii&lt;/i&gt; gen. nov. sp. nov., a neutrophilic, microaerobic iron- and thiosulfate-oxidizing bacterium isolated from iron-rich wetland sediment.</title>
        <authorList>
            <person name="Kato S."/>
            <person name="Itoh T."/>
            <person name="Iino T."/>
            <person name="Ohkuma M."/>
        </authorList>
    </citation>
    <scope>NUCLEOTIDE SEQUENCE [LARGE SCALE GENOMIC DNA]</scope>
    <source>
        <strain evidence="8 9">MIZ01</strain>
    </source>
</reference>
<accession>A0AAN2BZ16</accession>